<evidence type="ECO:0000313" key="2">
    <source>
        <dbReference type="Proteomes" id="UP000596742"/>
    </source>
</evidence>
<dbReference type="OrthoDB" id="6159030at2759"/>
<sequence>MSKHIDELNVDGQIYNSDNQIINGWHIHFGELAKKSVNTKFDHKHLENVEKEVKVISDICQERYIHMQVTDEEVEKAISSLKQNKAADIYGITAENIIYGGEDLRAYIRELINMSFKYCYVPDLLKIGTLFPIFKNKGNIKDAINYRGITVTPTLSKIIEKILKLKRKCENYRISKPITKWIHRGYHPINV</sequence>
<gene>
    <name evidence="1" type="ORF">MGAL_10B016249</name>
</gene>
<organism evidence="1 2">
    <name type="scientific">Mytilus galloprovincialis</name>
    <name type="common">Mediterranean mussel</name>
    <dbReference type="NCBI Taxonomy" id="29158"/>
    <lineage>
        <taxon>Eukaryota</taxon>
        <taxon>Metazoa</taxon>
        <taxon>Spiralia</taxon>
        <taxon>Lophotrochozoa</taxon>
        <taxon>Mollusca</taxon>
        <taxon>Bivalvia</taxon>
        <taxon>Autobranchia</taxon>
        <taxon>Pteriomorphia</taxon>
        <taxon>Mytilida</taxon>
        <taxon>Mytiloidea</taxon>
        <taxon>Mytilidae</taxon>
        <taxon>Mytilinae</taxon>
        <taxon>Mytilus</taxon>
    </lineage>
</organism>
<dbReference type="AlphaFoldDB" id="A0A8B6E2K3"/>
<accession>A0A8B6E2K3</accession>
<proteinExistence type="predicted"/>
<comment type="caution">
    <text evidence="1">The sequence shown here is derived from an EMBL/GenBank/DDBJ whole genome shotgun (WGS) entry which is preliminary data.</text>
</comment>
<name>A0A8B6E2K3_MYTGA</name>
<dbReference type="EMBL" id="UYJE01004391">
    <property type="protein sequence ID" value="VDI27649.1"/>
    <property type="molecule type" value="Genomic_DNA"/>
</dbReference>
<dbReference type="PANTHER" id="PTHR19446">
    <property type="entry name" value="REVERSE TRANSCRIPTASES"/>
    <property type="match status" value="1"/>
</dbReference>
<keyword evidence="2" id="KW-1185">Reference proteome</keyword>
<reference evidence="1" key="1">
    <citation type="submission" date="2018-11" db="EMBL/GenBank/DDBJ databases">
        <authorList>
            <person name="Alioto T."/>
            <person name="Alioto T."/>
        </authorList>
    </citation>
    <scope>NUCLEOTIDE SEQUENCE</scope>
</reference>
<dbReference type="Proteomes" id="UP000596742">
    <property type="component" value="Unassembled WGS sequence"/>
</dbReference>
<evidence type="ECO:0000313" key="1">
    <source>
        <dbReference type="EMBL" id="VDI27649.1"/>
    </source>
</evidence>
<protein>
    <submittedName>
        <fullName evidence="1">Uncharacterized protein</fullName>
    </submittedName>
</protein>